<evidence type="ECO:0000259" key="5">
    <source>
        <dbReference type="PROSITE" id="PS50043"/>
    </source>
</evidence>
<keyword evidence="3" id="KW-0804">Transcription</keyword>
<protein>
    <submittedName>
        <fullName evidence="7">Transcriptional regulatory protein FixJ</fullName>
    </submittedName>
</protein>
<dbReference type="GO" id="GO:0003677">
    <property type="term" value="F:DNA binding"/>
    <property type="evidence" value="ECO:0007669"/>
    <property type="project" value="UniProtKB-KW"/>
</dbReference>
<name>A0A517YUB5_9BACT</name>
<dbReference type="InterPro" id="IPR036388">
    <property type="entry name" value="WH-like_DNA-bd_sf"/>
</dbReference>
<dbReference type="InterPro" id="IPR000792">
    <property type="entry name" value="Tscrpt_reg_LuxR_C"/>
</dbReference>
<keyword evidence="4" id="KW-0597">Phosphoprotein</keyword>
<dbReference type="PROSITE" id="PS50110">
    <property type="entry name" value="RESPONSE_REGULATORY"/>
    <property type="match status" value="1"/>
</dbReference>
<dbReference type="PROSITE" id="PS50043">
    <property type="entry name" value="HTH_LUXR_2"/>
    <property type="match status" value="1"/>
</dbReference>
<dbReference type="CDD" id="cd17537">
    <property type="entry name" value="REC_FixJ"/>
    <property type="match status" value="1"/>
</dbReference>
<accession>A0A517YUB5</accession>
<evidence type="ECO:0000256" key="2">
    <source>
        <dbReference type="ARBA" id="ARBA00023125"/>
    </source>
</evidence>
<dbReference type="OrthoDB" id="271936at2"/>
<evidence type="ECO:0000313" key="7">
    <source>
        <dbReference type="EMBL" id="QDU33820.1"/>
    </source>
</evidence>
<evidence type="ECO:0000256" key="4">
    <source>
        <dbReference type="PROSITE-ProRule" id="PRU00169"/>
    </source>
</evidence>
<dbReference type="AlphaFoldDB" id="A0A517YUB5"/>
<organism evidence="7 8">
    <name type="scientific">Poriferisphaera corsica</name>
    <dbReference type="NCBI Taxonomy" id="2528020"/>
    <lineage>
        <taxon>Bacteria</taxon>
        <taxon>Pseudomonadati</taxon>
        <taxon>Planctomycetota</taxon>
        <taxon>Phycisphaerae</taxon>
        <taxon>Phycisphaerales</taxon>
        <taxon>Phycisphaeraceae</taxon>
        <taxon>Poriferisphaera</taxon>
    </lineage>
</organism>
<dbReference type="RefSeq" id="WP_145077172.1">
    <property type="nucleotide sequence ID" value="NZ_CP036425.1"/>
</dbReference>
<dbReference type="PANTHER" id="PTHR44688:SF16">
    <property type="entry name" value="DNA-BINDING TRANSCRIPTIONAL ACTIVATOR DEVR_DOSR"/>
    <property type="match status" value="1"/>
</dbReference>
<dbReference type="PROSITE" id="PS00622">
    <property type="entry name" value="HTH_LUXR_1"/>
    <property type="match status" value="1"/>
</dbReference>
<dbReference type="GO" id="GO:0000160">
    <property type="term" value="P:phosphorelay signal transduction system"/>
    <property type="evidence" value="ECO:0007669"/>
    <property type="project" value="InterPro"/>
</dbReference>
<dbReference type="EMBL" id="CP036425">
    <property type="protein sequence ID" value="QDU33820.1"/>
    <property type="molecule type" value="Genomic_DNA"/>
</dbReference>
<dbReference type="SMART" id="SM00421">
    <property type="entry name" value="HTH_LUXR"/>
    <property type="match status" value="1"/>
</dbReference>
<dbReference type="Proteomes" id="UP000317369">
    <property type="component" value="Chromosome"/>
</dbReference>
<dbReference type="SMART" id="SM00448">
    <property type="entry name" value="REC"/>
    <property type="match status" value="1"/>
</dbReference>
<reference evidence="7 8" key="1">
    <citation type="submission" date="2019-02" db="EMBL/GenBank/DDBJ databases">
        <title>Deep-cultivation of Planctomycetes and their phenomic and genomic characterization uncovers novel biology.</title>
        <authorList>
            <person name="Wiegand S."/>
            <person name="Jogler M."/>
            <person name="Boedeker C."/>
            <person name="Pinto D."/>
            <person name="Vollmers J."/>
            <person name="Rivas-Marin E."/>
            <person name="Kohn T."/>
            <person name="Peeters S.H."/>
            <person name="Heuer A."/>
            <person name="Rast P."/>
            <person name="Oberbeckmann S."/>
            <person name="Bunk B."/>
            <person name="Jeske O."/>
            <person name="Meyerdierks A."/>
            <person name="Storesund J.E."/>
            <person name="Kallscheuer N."/>
            <person name="Luecker S."/>
            <person name="Lage O.M."/>
            <person name="Pohl T."/>
            <person name="Merkel B.J."/>
            <person name="Hornburger P."/>
            <person name="Mueller R.-W."/>
            <person name="Bruemmer F."/>
            <person name="Labrenz M."/>
            <person name="Spormann A.M."/>
            <person name="Op den Camp H."/>
            <person name="Overmann J."/>
            <person name="Amann R."/>
            <person name="Jetten M.S.M."/>
            <person name="Mascher T."/>
            <person name="Medema M.H."/>
            <person name="Devos D.P."/>
            <person name="Kaster A.-K."/>
            <person name="Ovreas L."/>
            <person name="Rohde M."/>
            <person name="Galperin M.Y."/>
            <person name="Jogler C."/>
        </authorList>
    </citation>
    <scope>NUCLEOTIDE SEQUENCE [LARGE SCALE GENOMIC DNA]</scope>
    <source>
        <strain evidence="7 8">KS4</strain>
    </source>
</reference>
<dbReference type="Gene3D" id="1.10.10.10">
    <property type="entry name" value="Winged helix-like DNA-binding domain superfamily/Winged helix DNA-binding domain"/>
    <property type="match status" value="1"/>
</dbReference>
<evidence type="ECO:0000313" key="8">
    <source>
        <dbReference type="Proteomes" id="UP000317369"/>
    </source>
</evidence>
<dbReference type="Gene3D" id="3.40.50.2300">
    <property type="match status" value="1"/>
</dbReference>
<sequence>MPSQTVYIVDDDEAVRDSLVMLLTSMGMAAVPFESAEAFLESAQKSPDQLSGCCVLDVRMPGMSGIEIQNKLGSLGINLPCIMVSGFGDVPSTVDSFKAGAVDFLEKPFNEQQLLDRVQAALLWDAEQRAYTEKLAEISMRYNRLTPRERQVMELVVEGKLNKQIAGELGLSHKTIEVHRAHVMDKMQADSLAHLVRMAMMLKQKEYRVFHPPIRPRLN</sequence>
<keyword evidence="8" id="KW-1185">Reference proteome</keyword>
<dbReference type="PRINTS" id="PR00038">
    <property type="entry name" value="HTHLUXR"/>
</dbReference>
<gene>
    <name evidence="7" type="primary">fixJ</name>
    <name evidence="7" type="ORF">KS4_18780</name>
</gene>
<feature type="domain" description="Response regulatory" evidence="6">
    <location>
        <begin position="5"/>
        <end position="122"/>
    </location>
</feature>
<dbReference type="Pfam" id="PF00072">
    <property type="entry name" value="Response_reg"/>
    <property type="match status" value="1"/>
</dbReference>
<dbReference type="GO" id="GO:0006355">
    <property type="term" value="P:regulation of DNA-templated transcription"/>
    <property type="evidence" value="ECO:0007669"/>
    <property type="project" value="InterPro"/>
</dbReference>
<dbReference type="KEGG" id="pcor:KS4_18780"/>
<dbReference type="SUPFAM" id="SSF52172">
    <property type="entry name" value="CheY-like"/>
    <property type="match status" value="1"/>
</dbReference>
<evidence type="ECO:0000256" key="1">
    <source>
        <dbReference type="ARBA" id="ARBA00023015"/>
    </source>
</evidence>
<dbReference type="PANTHER" id="PTHR44688">
    <property type="entry name" value="DNA-BINDING TRANSCRIPTIONAL ACTIVATOR DEVR_DOSR"/>
    <property type="match status" value="1"/>
</dbReference>
<proteinExistence type="predicted"/>
<dbReference type="InterPro" id="IPR011006">
    <property type="entry name" value="CheY-like_superfamily"/>
</dbReference>
<keyword evidence="1" id="KW-0805">Transcription regulation</keyword>
<dbReference type="InterPro" id="IPR001789">
    <property type="entry name" value="Sig_transdc_resp-reg_receiver"/>
</dbReference>
<evidence type="ECO:0000259" key="6">
    <source>
        <dbReference type="PROSITE" id="PS50110"/>
    </source>
</evidence>
<feature type="domain" description="HTH luxR-type" evidence="5">
    <location>
        <begin position="138"/>
        <end position="203"/>
    </location>
</feature>
<feature type="modified residue" description="4-aspartylphosphate" evidence="4">
    <location>
        <position position="57"/>
    </location>
</feature>
<evidence type="ECO:0000256" key="3">
    <source>
        <dbReference type="ARBA" id="ARBA00023163"/>
    </source>
</evidence>
<dbReference type="CDD" id="cd06170">
    <property type="entry name" value="LuxR_C_like"/>
    <property type="match status" value="1"/>
</dbReference>
<keyword evidence="2" id="KW-0238">DNA-binding</keyword>
<dbReference type="Pfam" id="PF00196">
    <property type="entry name" value="GerE"/>
    <property type="match status" value="1"/>
</dbReference>